<accession>A0ABU2BI91</accession>
<dbReference type="EMBL" id="JAVDYI010000001">
    <property type="protein sequence ID" value="MDR7358374.1"/>
    <property type="molecule type" value="Genomic_DNA"/>
</dbReference>
<dbReference type="RefSeq" id="WP_302263300.1">
    <property type="nucleotide sequence ID" value="NZ_BAAAWO010000001.1"/>
</dbReference>
<evidence type="ECO:0000313" key="2">
    <source>
        <dbReference type="EMBL" id="MDR7358374.1"/>
    </source>
</evidence>
<dbReference type="PROSITE" id="PS51704">
    <property type="entry name" value="GP_PDE"/>
    <property type="match status" value="1"/>
</dbReference>
<dbReference type="InterPro" id="IPR030395">
    <property type="entry name" value="GP_PDE_dom"/>
</dbReference>
<feature type="domain" description="GP-PDE" evidence="1">
    <location>
        <begin position="24"/>
        <end position="266"/>
    </location>
</feature>
<sequence length="279" mass="29563">MDSARVGTAPFLLNTVGSAMAGSPLAFSHRGFAPDGAENTLKAFAAAHDLGFGYLETDVRATRDGVLVVFHDEDLARLAGEKRKLADCTMAELSGLRIAGEPIPTFDELLRAFPQAHFNVDVKDAASAALLADAIAGHDAHSRVLVASFGGRRRRKVQHLLAREGLPGPAVAASPGVMGTAAAVLLAKLGPPRLPRAAFRELAALQVPERRGPVRVVTPRFISKAHAAGLQVHVWVVNGESDMHRLLEMGVDGLMSDRADTLARVMAERGCWPQNGHAG</sequence>
<dbReference type="Gene3D" id="3.20.20.190">
    <property type="entry name" value="Phosphatidylinositol (PI) phosphodiesterase"/>
    <property type="match status" value="1"/>
</dbReference>
<gene>
    <name evidence="2" type="ORF">J2S64_002065</name>
</gene>
<organism evidence="2 3">
    <name type="scientific">Paeniglutamicibacter sulfureus</name>
    <dbReference type="NCBI Taxonomy" id="43666"/>
    <lineage>
        <taxon>Bacteria</taxon>
        <taxon>Bacillati</taxon>
        <taxon>Actinomycetota</taxon>
        <taxon>Actinomycetes</taxon>
        <taxon>Micrococcales</taxon>
        <taxon>Micrococcaceae</taxon>
        <taxon>Paeniglutamicibacter</taxon>
    </lineage>
</organism>
<dbReference type="InterPro" id="IPR017946">
    <property type="entry name" value="PLC-like_Pdiesterase_TIM-brl"/>
</dbReference>
<dbReference type="PANTHER" id="PTHR43805:SF1">
    <property type="entry name" value="GP-PDE DOMAIN-CONTAINING PROTEIN"/>
    <property type="match status" value="1"/>
</dbReference>
<evidence type="ECO:0000259" key="1">
    <source>
        <dbReference type="PROSITE" id="PS51704"/>
    </source>
</evidence>
<comment type="caution">
    <text evidence="2">The sequence shown here is derived from an EMBL/GenBank/DDBJ whole genome shotgun (WGS) entry which is preliminary data.</text>
</comment>
<dbReference type="EC" id="3.1.4.46" evidence="2"/>
<name>A0ABU2BI91_9MICC</name>
<dbReference type="PANTHER" id="PTHR43805">
    <property type="entry name" value="GLYCEROPHOSPHORYL DIESTER PHOSPHODIESTERASE"/>
    <property type="match status" value="1"/>
</dbReference>
<reference evidence="2 3" key="1">
    <citation type="submission" date="2023-07" db="EMBL/GenBank/DDBJ databases">
        <title>Sequencing the genomes of 1000 actinobacteria strains.</title>
        <authorList>
            <person name="Klenk H.-P."/>
        </authorList>
    </citation>
    <scope>NUCLEOTIDE SEQUENCE [LARGE SCALE GENOMIC DNA]</scope>
    <source>
        <strain evidence="2 3">DSM 20167</strain>
    </source>
</reference>
<keyword evidence="3" id="KW-1185">Reference proteome</keyword>
<dbReference type="Proteomes" id="UP001183817">
    <property type="component" value="Unassembled WGS sequence"/>
</dbReference>
<dbReference type="GO" id="GO:0008889">
    <property type="term" value="F:glycerophosphodiester phosphodiesterase activity"/>
    <property type="evidence" value="ECO:0007669"/>
    <property type="project" value="UniProtKB-EC"/>
</dbReference>
<keyword evidence="2" id="KW-0378">Hydrolase</keyword>
<evidence type="ECO:0000313" key="3">
    <source>
        <dbReference type="Proteomes" id="UP001183817"/>
    </source>
</evidence>
<dbReference type="SUPFAM" id="SSF51695">
    <property type="entry name" value="PLC-like phosphodiesterases"/>
    <property type="match status" value="1"/>
</dbReference>
<protein>
    <submittedName>
        <fullName evidence="2">Glycerophosphoryl diester phosphodiesterase</fullName>
        <ecNumber evidence="2">3.1.4.46</ecNumber>
    </submittedName>
</protein>
<dbReference type="Pfam" id="PF03009">
    <property type="entry name" value="GDPD"/>
    <property type="match status" value="1"/>
</dbReference>
<proteinExistence type="predicted"/>